<dbReference type="STRING" id="871651.SAMN05421688_1998"/>
<accession>A0A1I0X8J4</accession>
<evidence type="ECO:0000313" key="3">
    <source>
        <dbReference type="Proteomes" id="UP000198796"/>
    </source>
</evidence>
<dbReference type="Proteomes" id="UP000198796">
    <property type="component" value="Unassembled WGS sequence"/>
</dbReference>
<evidence type="ECO:0000313" key="2">
    <source>
        <dbReference type="EMBL" id="SFA97355.1"/>
    </source>
</evidence>
<keyword evidence="3" id="KW-1185">Reference proteome</keyword>
<feature type="transmembrane region" description="Helical" evidence="1">
    <location>
        <begin position="47"/>
        <end position="70"/>
    </location>
</feature>
<keyword evidence="1" id="KW-1133">Transmembrane helix</keyword>
<organism evidence="2 3">
    <name type="scientific">Poseidonocella pacifica</name>
    <dbReference type="NCBI Taxonomy" id="871651"/>
    <lineage>
        <taxon>Bacteria</taxon>
        <taxon>Pseudomonadati</taxon>
        <taxon>Pseudomonadota</taxon>
        <taxon>Alphaproteobacteria</taxon>
        <taxon>Rhodobacterales</taxon>
        <taxon>Roseobacteraceae</taxon>
        <taxon>Poseidonocella</taxon>
    </lineage>
</organism>
<sequence>MELLIWIGAAISFAGLGGLIWCILRVLNARRKNLPDDEMRQVLRRVFPINFGALCLSVIGLMLVIVGIFLS</sequence>
<name>A0A1I0X8J4_9RHOB</name>
<protein>
    <submittedName>
        <fullName evidence="2">Uncharacterized protein</fullName>
    </submittedName>
</protein>
<dbReference type="AlphaFoldDB" id="A0A1I0X8J4"/>
<keyword evidence="1" id="KW-0472">Membrane</keyword>
<dbReference type="OrthoDB" id="7875737at2"/>
<keyword evidence="1" id="KW-0812">Transmembrane</keyword>
<gene>
    <name evidence="2" type="ORF">SAMN05421688_1998</name>
</gene>
<evidence type="ECO:0000256" key="1">
    <source>
        <dbReference type="SAM" id="Phobius"/>
    </source>
</evidence>
<dbReference type="RefSeq" id="WP_092063957.1">
    <property type="nucleotide sequence ID" value="NZ_FOJU01000003.1"/>
</dbReference>
<reference evidence="2 3" key="1">
    <citation type="submission" date="2016-10" db="EMBL/GenBank/DDBJ databases">
        <authorList>
            <person name="de Groot N.N."/>
        </authorList>
    </citation>
    <scope>NUCLEOTIDE SEQUENCE [LARGE SCALE GENOMIC DNA]</scope>
    <source>
        <strain evidence="2 3">DSM 29316</strain>
    </source>
</reference>
<proteinExistence type="predicted"/>
<feature type="transmembrane region" description="Helical" evidence="1">
    <location>
        <begin position="6"/>
        <end position="27"/>
    </location>
</feature>
<dbReference type="EMBL" id="FOJU01000003">
    <property type="protein sequence ID" value="SFA97355.1"/>
    <property type="molecule type" value="Genomic_DNA"/>
</dbReference>